<feature type="compositionally biased region" description="Acidic residues" evidence="4">
    <location>
        <begin position="766"/>
        <end position="785"/>
    </location>
</feature>
<evidence type="ECO:0000256" key="3">
    <source>
        <dbReference type="ARBA" id="ARBA00023242"/>
    </source>
</evidence>
<reference evidence="5" key="1">
    <citation type="submission" date="2020-12" db="EMBL/GenBank/DDBJ databases">
        <title>Metabolic potential, ecology and presence of endohyphal bacteria is reflected in genomic diversity of Mucoromycotina.</title>
        <authorList>
            <person name="Muszewska A."/>
            <person name="Okrasinska A."/>
            <person name="Steczkiewicz K."/>
            <person name="Drgas O."/>
            <person name="Orlowska M."/>
            <person name="Perlinska-Lenart U."/>
            <person name="Aleksandrzak-Piekarczyk T."/>
            <person name="Szatraj K."/>
            <person name="Zielenkiewicz U."/>
            <person name="Pilsyk S."/>
            <person name="Malc E."/>
            <person name="Mieczkowski P."/>
            <person name="Kruszewska J.S."/>
            <person name="Biernat P."/>
            <person name="Pawlowska J."/>
        </authorList>
    </citation>
    <scope>NUCLEOTIDE SEQUENCE</scope>
    <source>
        <strain evidence="5">WA0000067209</strain>
    </source>
</reference>
<dbReference type="GO" id="GO:0005730">
    <property type="term" value="C:nucleolus"/>
    <property type="evidence" value="ECO:0007669"/>
    <property type="project" value="InterPro"/>
</dbReference>
<dbReference type="EMBL" id="JAEPQZ010000012">
    <property type="protein sequence ID" value="KAG2174705.1"/>
    <property type="molecule type" value="Genomic_DNA"/>
</dbReference>
<protein>
    <recommendedName>
        <fullName evidence="7">DNA polymerase V</fullName>
    </recommendedName>
</protein>
<evidence type="ECO:0008006" key="7">
    <source>
        <dbReference type="Google" id="ProtNLM"/>
    </source>
</evidence>
<accession>A0A8H7PJ35</accession>
<feature type="region of interest" description="Disordered" evidence="4">
    <location>
        <begin position="724"/>
        <end position="785"/>
    </location>
</feature>
<comment type="caution">
    <text evidence="5">The sequence shown here is derived from an EMBL/GenBank/DDBJ whole genome shotgun (WGS) entry which is preliminary data.</text>
</comment>
<dbReference type="PANTHER" id="PTHR13213">
    <property type="entry name" value="MYB-BINDING PROTEIN 1A FAMILY MEMBER"/>
    <property type="match status" value="1"/>
</dbReference>
<evidence type="ECO:0000313" key="6">
    <source>
        <dbReference type="Proteomes" id="UP000654370"/>
    </source>
</evidence>
<comment type="similarity">
    <text evidence="2">Belongs to the MYBBP1A family.</text>
</comment>
<dbReference type="AlphaFoldDB" id="A0A8H7PJ35"/>
<keyword evidence="3" id="KW-0539">Nucleus</keyword>
<dbReference type="OrthoDB" id="342531at2759"/>
<feature type="compositionally biased region" description="Acidic residues" evidence="4">
    <location>
        <begin position="725"/>
        <end position="755"/>
    </location>
</feature>
<keyword evidence="6" id="KW-1185">Reference proteome</keyword>
<dbReference type="Pfam" id="PF04931">
    <property type="entry name" value="DNA_pol_phi"/>
    <property type="match status" value="1"/>
</dbReference>
<dbReference type="InterPro" id="IPR007015">
    <property type="entry name" value="DNA_pol_V/MYBBP1A"/>
</dbReference>
<dbReference type="SUPFAM" id="SSF48371">
    <property type="entry name" value="ARM repeat"/>
    <property type="match status" value="1"/>
</dbReference>
<organism evidence="5 6">
    <name type="scientific">Mortierella isabellina</name>
    <name type="common">Filamentous fungus</name>
    <name type="synonym">Umbelopsis isabellina</name>
    <dbReference type="NCBI Taxonomy" id="91625"/>
    <lineage>
        <taxon>Eukaryota</taxon>
        <taxon>Fungi</taxon>
        <taxon>Fungi incertae sedis</taxon>
        <taxon>Mucoromycota</taxon>
        <taxon>Mucoromycotina</taxon>
        <taxon>Umbelopsidomycetes</taxon>
        <taxon>Umbelopsidales</taxon>
        <taxon>Umbelopsidaceae</taxon>
        <taxon>Umbelopsis</taxon>
    </lineage>
</organism>
<gene>
    <name evidence="5" type="ORF">INT43_005763</name>
</gene>
<dbReference type="PANTHER" id="PTHR13213:SF2">
    <property type="entry name" value="MYB-BINDING PROTEIN 1A"/>
    <property type="match status" value="1"/>
</dbReference>
<feature type="region of interest" description="Disordered" evidence="4">
    <location>
        <begin position="1173"/>
        <end position="1200"/>
    </location>
</feature>
<proteinExistence type="inferred from homology"/>
<sequence length="1200" mass="135335">MSTTTSTTLPLYWDLASLDPETRTTAARTLISTLASFQTTFEEAGAKTDTTENDEDSLEVNCAPDVSYALKRLIRGLPSSREAARQGYSLALTELLGLLTELTVGKTLALLHQYTERTGAMTGEEARDMMFGRIFGLRSIVSSGILSRSSTTIEDFQQIFEDLHEISLTKSYLSEVCYHVLISMLPMVDNVKQKDQVLEALVATFVADGINTPDQLQLVLAIKKYAPDFDLSKQFAAWKSANILDVENLPKIARLLKEVSTEDEEIKSNWRPQLHSVWDTLLADVASGEKTTKNKKASFQEFWRVAVDESLFEANASHERKYWGFQLVEKAMKQVPTEQIVFVFTENFMRTFINNMSSEDRFLSKAARHTMHEIQKLCSEDSNIGFGLIAKLVGKYGNQKFDKAIRSKMIDSLLANMDVAGIKSYIEFLTKSFVTPEENNNDSTRAEGQRSWAVDQMVGLIRNSKIPREEEWIAHVLEFLFVHAFFDVVKAGSKVSEVNVVAAPALSPATRSVCQERFFAALGEVSTMPPVAKVAELGSAVLKTRKLNGTMNSGDFWAEHVVQRYKAIEKDAKHYKLAVELSQESEEARKLAFKTIEKVKADIAKAGSDDTNSQSRAFELLFLHLVLQQLTDPEESNEVLDELQSCYQKVFLDKKPTKKAKAKTQESDEPEPVEVLVDILISFLSKSSSLLRSLAEQVFEIFSDKLTKKALHLMLEILETKESQTGEDELFETRGEEDEDIEMDDSEDDDVEVIDMNDGSESSDKEFDDEDDEDDEEDDDNEDVDEELRNKIQEAMKAQGILAGSDDEDEDLEDMDDDEMEAFDEKLAEIFRQKKVEKNDRKNAQQHVVHFKNKILELLGIFVRKNPTNALVFEIILPLLSVARSTSSTSSTKHFVDKTMALLSKRLAKNKEYPKQFDDKRVIEVLQGVHEFARTSAQKQMLEVCGSLSLYISKALMSEDGQNANVENVLNIYSESLTDYMTKKSSHLQPKFFLDFLQRFPQHSWPLFNKLLGYTDPTESIKNYRQSQAYQIMSVLIQRTLSQKSDECNQAFLQEVPAIAASLIKTFEHALNDKPDAKQLNTQRLREVLKFAVTSIRLTKNLEKDTTKVSNLAKLTFIHTVKNEQLGPLVLSLATNDKYTESSAVRSTCSQILSMLETGLALPAKVKVESKTKAKAALNGKRKKGQMNKPAAKKAKISKQ</sequence>
<evidence type="ECO:0000313" key="5">
    <source>
        <dbReference type="EMBL" id="KAG2174705.1"/>
    </source>
</evidence>
<evidence type="ECO:0000256" key="1">
    <source>
        <dbReference type="ARBA" id="ARBA00004123"/>
    </source>
</evidence>
<dbReference type="GO" id="GO:0000182">
    <property type="term" value="F:rDNA binding"/>
    <property type="evidence" value="ECO:0007669"/>
    <property type="project" value="TreeGrafter"/>
</dbReference>
<dbReference type="InterPro" id="IPR016024">
    <property type="entry name" value="ARM-type_fold"/>
</dbReference>
<dbReference type="GO" id="GO:0006355">
    <property type="term" value="P:regulation of DNA-templated transcription"/>
    <property type="evidence" value="ECO:0007669"/>
    <property type="project" value="InterPro"/>
</dbReference>
<evidence type="ECO:0000256" key="4">
    <source>
        <dbReference type="SAM" id="MobiDB-lite"/>
    </source>
</evidence>
<dbReference type="Proteomes" id="UP000654370">
    <property type="component" value="Unassembled WGS sequence"/>
</dbReference>
<evidence type="ECO:0000256" key="2">
    <source>
        <dbReference type="ARBA" id="ARBA00006809"/>
    </source>
</evidence>
<name>A0A8H7PJ35_MORIS</name>
<feature type="compositionally biased region" description="Basic residues" evidence="4">
    <location>
        <begin position="1180"/>
        <end position="1200"/>
    </location>
</feature>
<comment type="subcellular location">
    <subcellularLocation>
        <location evidence="1">Nucleus</location>
    </subcellularLocation>
</comment>